<dbReference type="AlphaFoldDB" id="A0A968GJQ6"/>
<evidence type="ECO:0000313" key="4">
    <source>
        <dbReference type="Proteomes" id="UP000778951"/>
    </source>
</evidence>
<keyword evidence="4" id="KW-1185">Reference proteome</keyword>
<dbReference type="Gene3D" id="1.25.40.10">
    <property type="entry name" value="Tetratricopeptide repeat domain"/>
    <property type="match status" value="2"/>
</dbReference>
<reference evidence="3" key="1">
    <citation type="submission" date="2020-03" db="EMBL/GenBank/DDBJ databases">
        <title>Spirochaetal bacteria isolated from arthropods constitute a novel genus Entomospira genus novum within the order Spirochaetales.</title>
        <authorList>
            <person name="Grana-Miraglia L."/>
            <person name="Sikutova S."/>
            <person name="Fingerle V."/>
            <person name="Sing A."/>
            <person name="Castillo-Ramirez S."/>
            <person name="Margos G."/>
            <person name="Rudolf I."/>
        </authorList>
    </citation>
    <scope>NUCLEOTIDE SEQUENCE</scope>
    <source>
        <strain evidence="3">BR149</strain>
    </source>
</reference>
<evidence type="ECO:0000256" key="2">
    <source>
        <dbReference type="SAM" id="SignalP"/>
    </source>
</evidence>
<evidence type="ECO:0000256" key="1">
    <source>
        <dbReference type="PROSITE-ProRule" id="PRU00339"/>
    </source>
</evidence>
<dbReference type="Proteomes" id="UP000778951">
    <property type="component" value="Unassembled WGS sequence"/>
</dbReference>
<keyword evidence="1" id="KW-0802">TPR repeat</keyword>
<dbReference type="RefSeq" id="WP_167695216.1">
    <property type="nucleotide sequence ID" value="NZ_CP118181.1"/>
</dbReference>
<name>A0A968GJQ6_9SPIO</name>
<feature type="chain" id="PRO_5037791083" evidence="2">
    <location>
        <begin position="21"/>
        <end position="225"/>
    </location>
</feature>
<dbReference type="Pfam" id="PF13432">
    <property type="entry name" value="TPR_16"/>
    <property type="match status" value="1"/>
</dbReference>
<protein>
    <submittedName>
        <fullName evidence="3">Tetratricopeptide repeat protein</fullName>
    </submittedName>
</protein>
<gene>
    <name evidence="3" type="ORF">HCT48_02665</name>
</gene>
<dbReference type="SMART" id="SM00028">
    <property type="entry name" value="TPR"/>
    <property type="match status" value="3"/>
</dbReference>
<keyword evidence="2" id="KW-0732">Signal</keyword>
<evidence type="ECO:0000313" key="3">
    <source>
        <dbReference type="EMBL" id="NIZ69115.1"/>
    </source>
</evidence>
<sequence>MKYVIILTLFILTLTSALSAQTMDRLSRDALLALREERYEEAISLAQRVQDGLDPENSSGYFEITLTKIRALIPLSRYQEALNEAQQLLRIDSKDARLIQILGEIYYHLGRGSDALPYLMDYVAYNPTGEAIGQTYYYMGEIYLLRGSYQQAEMALSTAVYHNPQSDKWWSRLGYAREQAATLLVGSERIYMLNSAKNAYERVLQLNPSNNEAKSRIAVLQRSLR</sequence>
<dbReference type="EMBL" id="JAATLM010000001">
    <property type="protein sequence ID" value="NIZ69115.1"/>
    <property type="molecule type" value="Genomic_DNA"/>
</dbReference>
<feature type="repeat" description="TPR" evidence="1">
    <location>
        <begin position="133"/>
        <end position="166"/>
    </location>
</feature>
<dbReference type="SUPFAM" id="SSF48452">
    <property type="entry name" value="TPR-like"/>
    <property type="match status" value="1"/>
</dbReference>
<dbReference type="InterPro" id="IPR019734">
    <property type="entry name" value="TPR_rpt"/>
</dbReference>
<dbReference type="PROSITE" id="PS50005">
    <property type="entry name" value="TPR"/>
    <property type="match status" value="1"/>
</dbReference>
<dbReference type="PANTHER" id="PTHR12558:SF13">
    <property type="entry name" value="CELL DIVISION CYCLE PROTEIN 27 HOMOLOG"/>
    <property type="match status" value="1"/>
</dbReference>
<dbReference type="PANTHER" id="PTHR12558">
    <property type="entry name" value="CELL DIVISION CYCLE 16,23,27"/>
    <property type="match status" value="1"/>
</dbReference>
<feature type="signal peptide" evidence="2">
    <location>
        <begin position="1"/>
        <end position="20"/>
    </location>
</feature>
<accession>A0A968GJQ6</accession>
<proteinExistence type="predicted"/>
<organism evidence="3 4">
    <name type="scientific">Entomospira culicis</name>
    <dbReference type="NCBI Taxonomy" id="2719989"/>
    <lineage>
        <taxon>Bacteria</taxon>
        <taxon>Pseudomonadati</taxon>
        <taxon>Spirochaetota</taxon>
        <taxon>Spirochaetia</taxon>
        <taxon>Spirochaetales</taxon>
        <taxon>Spirochaetaceae</taxon>
        <taxon>Entomospira</taxon>
    </lineage>
</organism>
<comment type="caution">
    <text evidence="3">The sequence shown here is derived from an EMBL/GenBank/DDBJ whole genome shotgun (WGS) entry which is preliminary data.</text>
</comment>
<dbReference type="InterPro" id="IPR011990">
    <property type="entry name" value="TPR-like_helical_dom_sf"/>
</dbReference>